<evidence type="ECO:0000313" key="1">
    <source>
        <dbReference type="EMBL" id="MBK1621133.1"/>
    </source>
</evidence>
<dbReference type="Gene3D" id="3.40.50.1000">
    <property type="entry name" value="HAD superfamily/HAD-like"/>
    <property type="match status" value="2"/>
</dbReference>
<organism evidence="1 2">
    <name type="scientific">Lamprobacter modestohalophilus</name>
    <dbReference type="NCBI Taxonomy" id="1064514"/>
    <lineage>
        <taxon>Bacteria</taxon>
        <taxon>Pseudomonadati</taxon>
        <taxon>Pseudomonadota</taxon>
        <taxon>Gammaproteobacteria</taxon>
        <taxon>Chromatiales</taxon>
        <taxon>Chromatiaceae</taxon>
        <taxon>Lamprobacter</taxon>
    </lineage>
</organism>
<dbReference type="GO" id="GO:0016791">
    <property type="term" value="F:phosphatase activity"/>
    <property type="evidence" value="ECO:0007669"/>
    <property type="project" value="TreeGrafter"/>
</dbReference>
<dbReference type="Proteomes" id="UP001138768">
    <property type="component" value="Unassembled WGS sequence"/>
</dbReference>
<dbReference type="RefSeq" id="WP_200249344.1">
    <property type="nucleotide sequence ID" value="NZ_NRRY01000059.1"/>
</dbReference>
<dbReference type="PANTHER" id="PTHR19288:SF90">
    <property type="entry name" value="OS08G0542600 PROTEIN"/>
    <property type="match status" value="1"/>
</dbReference>
<dbReference type="SUPFAM" id="SSF56784">
    <property type="entry name" value="HAD-like"/>
    <property type="match status" value="1"/>
</dbReference>
<evidence type="ECO:0008006" key="3">
    <source>
        <dbReference type="Google" id="ProtNLM"/>
    </source>
</evidence>
<name>A0A9X1B655_9GAMM</name>
<dbReference type="NCBIfam" id="TIGR01549">
    <property type="entry name" value="HAD-SF-IA-v1"/>
    <property type="match status" value="1"/>
</dbReference>
<dbReference type="AlphaFoldDB" id="A0A9X1B655"/>
<dbReference type="PANTHER" id="PTHR19288">
    <property type="entry name" value="4-NITROPHENYLPHOSPHATASE-RELATED"/>
    <property type="match status" value="1"/>
</dbReference>
<dbReference type="GO" id="GO:0005737">
    <property type="term" value="C:cytoplasm"/>
    <property type="evidence" value="ECO:0007669"/>
    <property type="project" value="TreeGrafter"/>
</dbReference>
<reference evidence="1 2" key="1">
    <citation type="journal article" date="2020" name="Microorganisms">
        <title>Osmotic Adaptation and Compatible Solute Biosynthesis of Phototrophic Bacteria as Revealed from Genome Analyses.</title>
        <authorList>
            <person name="Imhoff J.F."/>
            <person name="Rahn T."/>
            <person name="Kunzel S."/>
            <person name="Keller A."/>
            <person name="Neulinger S.C."/>
        </authorList>
    </citation>
    <scope>NUCLEOTIDE SEQUENCE [LARGE SCALE GENOMIC DNA]</scope>
    <source>
        <strain evidence="1 2">DSM 25653</strain>
    </source>
</reference>
<dbReference type="InterPro" id="IPR006357">
    <property type="entry name" value="HAD-SF_hydro_IIA"/>
</dbReference>
<keyword evidence="2" id="KW-1185">Reference proteome</keyword>
<dbReference type="InterPro" id="IPR036412">
    <property type="entry name" value="HAD-like_sf"/>
</dbReference>
<sequence length="298" mass="31486">MTDLAPLIDLPSLRARYEGFLLDAYGVLVDRERALPGAAALLEELERTGCPWRVLTNAASRLPEELSETFASLGLSIPAERILTSGSLLAEPQVSGDLRGIRALVLGPAGARRYAERAGIIPVPFEDALEAEALIIADQQDLRWPEHMDLAASLLLHRLDAGLPLRLLLCNPDLIYPVAPGRVGLTAGALAAMLEAIIRERWPDQGIGFVRLGKPAPALFEIARRQLGVTRLVMLGDQLATDIAGAKAAGIDAVLVGTGLAPASGRAATAVRPTWVLPSLEVESSPAAADRASAPTST</sequence>
<dbReference type="EMBL" id="NRRY01000059">
    <property type="protein sequence ID" value="MBK1621133.1"/>
    <property type="molecule type" value="Genomic_DNA"/>
</dbReference>
<dbReference type="Pfam" id="PF13344">
    <property type="entry name" value="Hydrolase_6"/>
    <property type="match status" value="1"/>
</dbReference>
<proteinExistence type="predicted"/>
<accession>A0A9X1B655</accession>
<dbReference type="Pfam" id="PF13242">
    <property type="entry name" value="Hydrolase_like"/>
    <property type="match status" value="1"/>
</dbReference>
<dbReference type="InterPro" id="IPR023214">
    <property type="entry name" value="HAD_sf"/>
</dbReference>
<comment type="caution">
    <text evidence="1">The sequence shown here is derived from an EMBL/GenBank/DDBJ whole genome shotgun (WGS) entry which is preliminary data.</text>
</comment>
<protein>
    <recommendedName>
        <fullName evidence="3">Haloacid dehalogenase</fullName>
    </recommendedName>
</protein>
<evidence type="ECO:0000313" key="2">
    <source>
        <dbReference type="Proteomes" id="UP001138768"/>
    </source>
</evidence>
<dbReference type="InterPro" id="IPR006439">
    <property type="entry name" value="HAD-SF_hydro_IA"/>
</dbReference>
<gene>
    <name evidence="1" type="ORF">CKO42_22475</name>
</gene>